<keyword evidence="4" id="KW-1185">Reference proteome</keyword>
<dbReference type="EMBL" id="UETC01000003">
    <property type="protein sequence ID" value="SSA44289.1"/>
    <property type="molecule type" value="Genomic_DNA"/>
</dbReference>
<proteinExistence type="predicted"/>
<protein>
    <submittedName>
        <fullName evidence="3">Uncharacterized protein</fullName>
    </submittedName>
</protein>
<reference evidence="2 4" key="2">
    <citation type="submission" date="2018-03" db="EMBL/GenBank/DDBJ databases">
        <title>Genomic Encyclopedia of Archaeal and Bacterial Type Strains, Phase II (KMG-II): from individual species to whole genera.</title>
        <authorList>
            <person name="Goeker M."/>
        </authorList>
    </citation>
    <scope>NUCLEOTIDE SEQUENCE [LARGE SCALE GENOMIC DNA]</scope>
    <source>
        <strain evidence="2 4">DSM 25227</strain>
    </source>
</reference>
<dbReference type="Proteomes" id="UP000251571">
    <property type="component" value="Unassembled WGS sequence"/>
</dbReference>
<reference evidence="3 5" key="1">
    <citation type="submission" date="2016-10" db="EMBL/GenBank/DDBJ databases">
        <authorList>
            <person name="Cai Z."/>
        </authorList>
    </citation>
    <scope>NUCLEOTIDE SEQUENCE [LARGE SCALE GENOMIC DNA]</scope>
    <source>
        <strain evidence="3 5">DSM 25227</strain>
    </source>
</reference>
<evidence type="ECO:0000313" key="3">
    <source>
        <dbReference type="EMBL" id="SSA44289.1"/>
    </source>
</evidence>
<evidence type="ECO:0000256" key="1">
    <source>
        <dbReference type="SAM" id="MobiDB-lite"/>
    </source>
</evidence>
<feature type="region of interest" description="Disordered" evidence="1">
    <location>
        <begin position="229"/>
        <end position="249"/>
    </location>
</feature>
<organism evidence="3 5">
    <name type="scientific">Jannaschia seohaensis</name>
    <dbReference type="NCBI Taxonomy" id="475081"/>
    <lineage>
        <taxon>Bacteria</taxon>
        <taxon>Pseudomonadati</taxon>
        <taxon>Pseudomonadota</taxon>
        <taxon>Alphaproteobacteria</taxon>
        <taxon>Rhodobacterales</taxon>
        <taxon>Roseobacteraceae</taxon>
        <taxon>Jannaschia</taxon>
    </lineage>
</organism>
<gene>
    <name evidence="2" type="ORF">BCF38_10389</name>
    <name evidence="3" type="ORF">SAMN05421539_10389</name>
</gene>
<name>A0A2Y9APM1_9RHOB</name>
<dbReference type="EMBL" id="QGDJ01000003">
    <property type="protein sequence ID" value="PWJ20274.1"/>
    <property type="molecule type" value="Genomic_DNA"/>
</dbReference>
<evidence type="ECO:0000313" key="2">
    <source>
        <dbReference type="EMBL" id="PWJ20274.1"/>
    </source>
</evidence>
<sequence length="249" mass="26635">MPAVLNRSSWEWVASQHRGRHAGLRFSGHRRLLVGSGVSSRAIPRKEGRCRAGICRMSPEGRPKARGLRGRCAGRRKGLRGEAGPCQPSTARRICRNDATAADAAVILGKRRLRVHGGAGLTGGCDRDTRGRKAGAYYARALIQSDREPVPGSRVDPAGFADPEVVLCRGVDTDLGLAVRRNRLPKAGGRLVIGRITNLLDGLRATDPSRPVGTLCHPSWTRTFGTALSAGTIRPSSSTSATRKPRPVS</sequence>
<dbReference type="Proteomes" id="UP000245839">
    <property type="component" value="Unassembled WGS sequence"/>
</dbReference>
<dbReference type="AlphaFoldDB" id="A0A2Y9APM1"/>
<evidence type="ECO:0000313" key="5">
    <source>
        <dbReference type="Proteomes" id="UP000251571"/>
    </source>
</evidence>
<evidence type="ECO:0000313" key="4">
    <source>
        <dbReference type="Proteomes" id="UP000245839"/>
    </source>
</evidence>
<accession>A0A2Y9APM1</accession>